<keyword evidence="2" id="KW-0677">Repeat</keyword>
<keyword evidence="5" id="KW-1185">Reference proteome</keyword>
<dbReference type="InterPro" id="IPR015943">
    <property type="entry name" value="WD40/YVTN_repeat-like_dom_sf"/>
</dbReference>
<organism evidence="4 5">
    <name type="scientific">Cinnamomum micranthum f. kanehirae</name>
    <dbReference type="NCBI Taxonomy" id="337451"/>
    <lineage>
        <taxon>Eukaryota</taxon>
        <taxon>Viridiplantae</taxon>
        <taxon>Streptophyta</taxon>
        <taxon>Embryophyta</taxon>
        <taxon>Tracheophyta</taxon>
        <taxon>Spermatophyta</taxon>
        <taxon>Magnoliopsida</taxon>
        <taxon>Magnoliidae</taxon>
        <taxon>Laurales</taxon>
        <taxon>Lauraceae</taxon>
        <taxon>Cinnamomum</taxon>
    </lineage>
</organism>
<dbReference type="SMART" id="SM00320">
    <property type="entry name" value="WD40"/>
    <property type="match status" value="1"/>
</dbReference>
<dbReference type="PANTHER" id="PTHR14221:SF0">
    <property type="entry name" value="WD REPEAT-CONTAINING PROTEIN 44"/>
    <property type="match status" value="1"/>
</dbReference>
<gene>
    <name evidence="4" type="ORF">CKAN_00129000</name>
</gene>
<dbReference type="PANTHER" id="PTHR14221">
    <property type="entry name" value="WD REPEAT DOMAIN 44"/>
    <property type="match status" value="1"/>
</dbReference>
<protein>
    <submittedName>
        <fullName evidence="4">2-deoxy-glucose resistant protein 2</fullName>
    </submittedName>
</protein>
<evidence type="ECO:0000313" key="5">
    <source>
        <dbReference type="Proteomes" id="UP000283530"/>
    </source>
</evidence>
<evidence type="ECO:0000256" key="1">
    <source>
        <dbReference type="ARBA" id="ARBA00022574"/>
    </source>
</evidence>
<dbReference type="Pfam" id="PF00400">
    <property type="entry name" value="WD40"/>
    <property type="match status" value="1"/>
</dbReference>
<feature type="repeat" description="WD" evidence="3">
    <location>
        <begin position="78"/>
        <end position="118"/>
    </location>
</feature>
<dbReference type="Proteomes" id="UP000283530">
    <property type="component" value="Unassembled WGS sequence"/>
</dbReference>
<dbReference type="PROSITE" id="PS50294">
    <property type="entry name" value="WD_REPEATS_REGION"/>
    <property type="match status" value="1"/>
</dbReference>
<accession>A0A443N3G1</accession>
<dbReference type="AlphaFoldDB" id="A0A443N3G1"/>
<name>A0A443N3G1_9MAGN</name>
<evidence type="ECO:0000256" key="2">
    <source>
        <dbReference type="ARBA" id="ARBA00022737"/>
    </source>
</evidence>
<dbReference type="InterPro" id="IPR036322">
    <property type="entry name" value="WD40_repeat_dom_sf"/>
</dbReference>
<reference evidence="4 5" key="1">
    <citation type="journal article" date="2019" name="Nat. Plants">
        <title>Stout camphor tree genome fills gaps in understanding of flowering plant genome evolution.</title>
        <authorList>
            <person name="Chaw S.M."/>
            <person name="Liu Y.C."/>
            <person name="Wu Y.W."/>
            <person name="Wang H.Y."/>
            <person name="Lin C.I."/>
            <person name="Wu C.S."/>
            <person name="Ke H.M."/>
            <person name="Chang L.Y."/>
            <person name="Hsu C.Y."/>
            <person name="Yang H.T."/>
            <person name="Sudianto E."/>
            <person name="Hsu M.H."/>
            <person name="Wu K.P."/>
            <person name="Wang L.N."/>
            <person name="Leebens-Mack J.H."/>
            <person name="Tsai I.J."/>
        </authorList>
    </citation>
    <scope>NUCLEOTIDE SEQUENCE [LARGE SCALE GENOMIC DNA]</scope>
    <source>
        <strain evidence="5">cv. Chaw 1501</strain>
        <tissue evidence="4">Young leaves</tissue>
    </source>
</reference>
<sequence length="169" mass="19315">MAFVMRSSTVANLSTDGFAEEILICRNRNLDDGTEFIVDEMGQDGTVISLREVGLDRLFTIDEFHRTFRISEKPIHEFHGHCGNVLDLSWSSKKHLLSSSEDKTVRLWQVGCSRCLRVVTWPLQFATALMDRCGTTSQAWMLWFMQKRKAFDQRGDVAMHSRLGRVAAT</sequence>
<comment type="caution">
    <text evidence="4">The sequence shown here is derived from an EMBL/GenBank/DDBJ whole genome shotgun (WGS) entry which is preliminary data.</text>
</comment>
<dbReference type="InterPro" id="IPR040324">
    <property type="entry name" value="WDR44/Dgr2"/>
</dbReference>
<dbReference type="PROSITE" id="PS50082">
    <property type="entry name" value="WD_REPEATS_2"/>
    <property type="match status" value="1"/>
</dbReference>
<dbReference type="Gene3D" id="2.130.10.10">
    <property type="entry name" value="YVTN repeat-like/Quinoprotein amine dehydrogenase"/>
    <property type="match status" value="1"/>
</dbReference>
<evidence type="ECO:0000313" key="4">
    <source>
        <dbReference type="EMBL" id="RWR73040.1"/>
    </source>
</evidence>
<proteinExistence type="predicted"/>
<keyword evidence="1 3" id="KW-0853">WD repeat</keyword>
<evidence type="ECO:0000256" key="3">
    <source>
        <dbReference type="PROSITE-ProRule" id="PRU00221"/>
    </source>
</evidence>
<dbReference type="InterPro" id="IPR001680">
    <property type="entry name" value="WD40_rpt"/>
</dbReference>
<dbReference type="SUPFAM" id="SSF50978">
    <property type="entry name" value="WD40 repeat-like"/>
    <property type="match status" value="1"/>
</dbReference>
<dbReference type="EMBL" id="QPKB01000001">
    <property type="protein sequence ID" value="RWR73040.1"/>
    <property type="molecule type" value="Genomic_DNA"/>
</dbReference>